<name>A0A0S4QTF8_9ACTN</name>
<reference evidence="3" key="1">
    <citation type="submission" date="2015-11" db="EMBL/GenBank/DDBJ databases">
        <authorList>
            <person name="Varghese N."/>
        </authorList>
    </citation>
    <scope>NUCLEOTIDE SEQUENCE [LARGE SCALE GENOMIC DNA]</scope>
    <source>
        <strain evidence="3">DSM 45899</strain>
    </source>
</reference>
<protein>
    <submittedName>
        <fullName evidence="2">Uncharacterized protein</fullName>
    </submittedName>
</protein>
<evidence type="ECO:0000313" key="3">
    <source>
        <dbReference type="Proteomes" id="UP000198802"/>
    </source>
</evidence>
<dbReference type="AlphaFoldDB" id="A0A0S4QTF8"/>
<feature type="region of interest" description="Disordered" evidence="1">
    <location>
        <begin position="1"/>
        <end position="27"/>
    </location>
</feature>
<proteinExistence type="predicted"/>
<evidence type="ECO:0000256" key="1">
    <source>
        <dbReference type="SAM" id="MobiDB-lite"/>
    </source>
</evidence>
<evidence type="ECO:0000313" key="2">
    <source>
        <dbReference type="EMBL" id="CUU58901.1"/>
    </source>
</evidence>
<gene>
    <name evidence="2" type="ORF">Ga0074812_12329</name>
</gene>
<sequence>MPHSGAACSSAEISVGQEMPSPLRARGTVSGAATSIHLADPGRPAGRYQVDAVVTVHIPGVRRPVGLAGIVPLHFDIFES</sequence>
<dbReference type="Proteomes" id="UP000198802">
    <property type="component" value="Unassembled WGS sequence"/>
</dbReference>
<accession>A0A0S4QTF8</accession>
<dbReference type="EMBL" id="FAOZ01000023">
    <property type="protein sequence ID" value="CUU58901.1"/>
    <property type="molecule type" value="Genomic_DNA"/>
</dbReference>
<keyword evidence="3" id="KW-1185">Reference proteome</keyword>
<organism evidence="2 3">
    <name type="scientific">Parafrankia irregularis</name>
    <dbReference type="NCBI Taxonomy" id="795642"/>
    <lineage>
        <taxon>Bacteria</taxon>
        <taxon>Bacillati</taxon>
        <taxon>Actinomycetota</taxon>
        <taxon>Actinomycetes</taxon>
        <taxon>Frankiales</taxon>
        <taxon>Frankiaceae</taxon>
        <taxon>Parafrankia</taxon>
    </lineage>
</organism>